<organism evidence="11 12">
    <name type="scientific">Falsiroseomonas algicola</name>
    <dbReference type="NCBI Taxonomy" id="2716930"/>
    <lineage>
        <taxon>Bacteria</taxon>
        <taxon>Pseudomonadati</taxon>
        <taxon>Pseudomonadota</taxon>
        <taxon>Alphaproteobacteria</taxon>
        <taxon>Acetobacterales</taxon>
        <taxon>Roseomonadaceae</taxon>
        <taxon>Falsiroseomonas</taxon>
    </lineage>
</organism>
<dbReference type="Proteomes" id="UP000475385">
    <property type="component" value="Unassembled WGS sequence"/>
</dbReference>
<dbReference type="PIRSF" id="PIRSF000138">
    <property type="entry name" value="Al-hdrx_acd_dh"/>
    <property type="match status" value="1"/>
</dbReference>
<keyword evidence="2 7" id="KW-0285">Flavoprotein</keyword>
<proteinExistence type="inferred from homology"/>
<dbReference type="InterPro" id="IPR008259">
    <property type="entry name" value="FMN_hydac_DH_AS"/>
</dbReference>
<dbReference type="CDD" id="cd02809">
    <property type="entry name" value="alpha_hydroxyacid_oxid_FMN"/>
    <property type="match status" value="1"/>
</dbReference>
<feature type="binding site" evidence="7">
    <location>
        <begin position="306"/>
        <end position="307"/>
    </location>
    <ligand>
        <name>FMN</name>
        <dbReference type="ChEBI" id="CHEBI:58210"/>
    </ligand>
</feature>
<dbReference type="AlphaFoldDB" id="A0A6M1LPY9"/>
<dbReference type="GO" id="GO:0016491">
    <property type="term" value="F:oxidoreductase activity"/>
    <property type="evidence" value="ECO:0007669"/>
    <property type="project" value="UniProtKB-KW"/>
</dbReference>
<evidence type="ECO:0000259" key="10">
    <source>
        <dbReference type="PROSITE" id="PS51349"/>
    </source>
</evidence>
<feature type="binding site" evidence="7">
    <location>
        <position position="229"/>
    </location>
    <ligand>
        <name>FMN</name>
        <dbReference type="ChEBI" id="CHEBI:58210"/>
    </ligand>
</feature>
<evidence type="ECO:0000256" key="4">
    <source>
        <dbReference type="ARBA" id="ARBA00023002"/>
    </source>
</evidence>
<dbReference type="InterPro" id="IPR000262">
    <property type="entry name" value="FMN-dep_DH"/>
</dbReference>
<keyword evidence="3 7" id="KW-0288">FMN</keyword>
<dbReference type="SUPFAM" id="SSF51395">
    <property type="entry name" value="FMN-linked oxidoreductases"/>
    <property type="match status" value="1"/>
</dbReference>
<dbReference type="PROSITE" id="PS51349">
    <property type="entry name" value="FMN_HYDROXY_ACID_DH_2"/>
    <property type="match status" value="1"/>
</dbReference>
<feature type="binding site" evidence="7">
    <location>
        <begin position="283"/>
        <end position="287"/>
    </location>
    <ligand>
        <name>FMN</name>
        <dbReference type="ChEBI" id="CHEBI:58210"/>
    </ligand>
</feature>
<evidence type="ECO:0000256" key="8">
    <source>
        <dbReference type="SAM" id="MobiDB-lite"/>
    </source>
</evidence>
<name>A0A6M1LPY9_9PROT</name>
<feature type="binding site" evidence="7">
    <location>
        <position position="176"/>
    </location>
    <ligand>
        <name>glyoxylate</name>
        <dbReference type="ChEBI" id="CHEBI:36655"/>
    </ligand>
</feature>
<dbReference type="PROSITE" id="PS00557">
    <property type="entry name" value="FMN_HYDROXY_ACID_DH_1"/>
    <property type="match status" value="1"/>
</dbReference>
<evidence type="ECO:0000256" key="2">
    <source>
        <dbReference type="ARBA" id="ARBA00022630"/>
    </source>
</evidence>
<dbReference type="InterPro" id="IPR037396">
    <property type="entry name" value="FMN_HAD"/>
</dbReference>
<feature type="binding site" evidence="7">
    <location>
        <begin position="90"/>
        <end position="92"/>
    </location>
    <ligand>
        <name>FMN</name>
        <dbReference type="ChEBI" id="CHEBI:58210"/>
    </ligand>
</feature>
<accession>A0A6M1LPY9</accession>
<dbReference type="EMBL" id="JAAIKB010000007">
    <property type="protein sequence ID" value="NGM21834.1"/>
    <property type="molecule type" value="Genomic_DNA"/>
</dbReference>
<comment type="similarity">
    <text evidence="5">Belongs to the FMN-dependent alpha-hydroxy acid dehydrogenase family.</text>
</comment>
<feature type="binding site" evidence="7">
    <location>
        <position position="139"/>
    </location>
    <ligand>
        <name>FMN</name>
        <dbReference type="ChEBI" id="CHEBI:58210"/>
    </ligand>
</feature>
<evidence type="ECO:0000256" key="1">
    <source>
        <dbReference type="ARBA" id="ARBA00001917"/>
    </source>
</evidence>
<sequence length="353" mass="36064">MKAPRRAVLAGGMLAAAPVSASEEQAARVLPRGVADWIAGGAGGEAALRRNRAALEAATITPRLLTGAGQAELWLRLAGIDLPHPIGIAPFGLHGLMHPEAEAATARGAGGALFIVPMVATRSLEAVAAAAPGAPRWMQIYLQADRGATRDLAARARAAGYGALVVTLSAPVAAWRERDIANGFAPDPARGNGNDRPGYARPLQGGTDPAPTWRDIEALQREGLPVVLKGILHPDDAARAAAMGCGVIVSNHGGRQMESHPASFAALPRVADAVRGRVPLLMDGGIRRGEDVLKALAAGADAVLVGRPAAWALASGGADGVQAMLDRLAAELATAMRLAGVDRLGAITPALLD</sequence>
<feature type="binding site" evidence="7">
    <location>
        <position position="167"/>
    </location>
    <ligand>
        <name>glyoxylate</name>
        <dbReference type="ChEBI" id="CHEBI:36655"/>
    </ligand>
</feature>
<keyword evidence="4" id="KW-0560">Oxidoreductase</keyword>
<reference evidence="11 12" key="1">
    <citation type="submission" date="2020-03" db="EMBL/GenBank/DDBJ databases">
        <title>Roseomonas stagni sp. nov., isolated from pond water in Japan.</title>
        <authorList>
            <person name="Furuhata K."/>
            <person name="Miyamoto H."/>
            <person name="Goto K."/>
        </authorList>
    </citation>
    <scope>NUCLEOTIDE SEQUENCE [LARGE SCALE GENOMIC DNA]</scope>
    <source>
        <strain evidence="11 12">PeD5</strain>
    </source>
</reference>
<dbReference type="GO" id="GO:0010181">
    <property type="term" value="F:FMN binding"/>
    <property type="evidence" value="ECO:0007669"/>
    <property type="project" value="InterPro"/>
</dbReference>
<evidence type="ECO:0000256" key="7">
    <source>
        <dbReference type="PIRSR" id="PIRSR000138-2"/>
    </source>
</evidence>
<evidence type="ECO:0000256" key="3">
    <source>
        <dbReference type="ARBA" id="ARBA00022643"/>
    </source>
</evidence>
<dbReference type="InterPro" id="IPR013785">
    <property type="entry name" value="Aldolase_TIM"/>
</dbReference>
<feature type="binding site" evidence="7">
    <location>
        <position position="250"/>
    </location>
    <ligand>
        <name>FMN</name>
        <dbReference type="ChEBI" id="CHEBI:58210"/>
    </ligand>
</feature>
<keyword evidence="12" id="KW-1185">Reference proteome</keyword>
<feature type="binding site" evidence="7">
    <location>
        <position position="252"/>
    </location>
    <ligand>
        <name>glyoxylate</name>
        <dbReference type="ChEBI" id="CHEBI:36655"/>
    </ligand>
</feature>
<dbReference type="PANTHER" id="PTHR10578:SF107">
    <property type="entry name" value="2-HYDROXYACID OXIDASE 1"/>
    <property type="match status" value="1"/>
</dbReference>
<evidence type="ECO:0000313" key="12">
    <source>
        <dbReference type="Proteomes" id="UP000475385"/>
    </source>
</evidence>
<feature type="region of interest" description="Disordered" evidence="8">
    <location>
        <begin position="183"/>
        <end position="207"/>
    </location>
</feature>
<feature type="signal peptide" evidence="9">
    <location>
        <begin position="1"/>
        <end position="21"/>
    </location>
</feature>
<dbReference type="PANTHER" id="PTHR10578">
    <property type="entry name" value="S -2-HYDROXY-ACID OXIDASE-RELATED"/>
    <property type="match status" value="1"/>
</dbReference>
<dbReference type="RefSeq" id="WP_164695745.1">
    <property type="nucleotide sequence ID" value="NZ_JAAIKB010000007.1"/>
</dbReference>
<dbReference type="Gene3D" id="3.20.20.70">
    <property type="entry name" value="Aldolase class I"/>
    <property type="match status" value="1"/>
</dbReference>
<feature type="active site" description="Proton acceptor" evidence="6">
    <location>
        <position position="252"/>
    </location>
</feature>
<feature type="domain" description="FMN hydroxy acid dehydrogenase" evidence="10">
    <location>
        <begin position="11"/>
        <end position="353"/>
    </location>
</feature>
<gene>
    <name evidence="11" type="ORF">G3576_17555</name>
</gene>
<keyword evidence="9" id="KW-0732">Signal</keyword>
<protein>
    <submittedName>
        <fullName evidence="11">Alpha-hydroxy-acid oxidizing protein</fullName>
    </submittedName>
</protein>
<feature type="binding site" evidence="7">
    <location>
        <position position="255"/>
    </location>
    <ligand>
        <name>glyoxylate</name>
        <dbReference type="ChEBI" id="CHEBI:36655"/>
    </ligand>
</feature>
<dbReference type="Pfam" id="PF01070">
    <property type="entry name" value="FMN_dh"/>
    <property type="match status" value="1"/>
</dbReference>
<dbReference type="InterPro" id="IPR012133">
    <property type="entry name" value="Alpha-hydoxy_acid_DH_FMN"/>
</dbReference>
<feature type="chain" id="PRO_5027084576" evidence="9">
    <location>
        <begin position="22"/>
        <end position="353"/>
    </location>
</feature>
<evidence type="ECO:0000256" key="9">
    <source>
        <dbReference type="SAM" id="SignalP"/>
    </source>
</evidence>
<comment type="caution">
    <text evidence="11">The sequence shown here is derived from an EMBL/GenBank/DDBJ whole genome shotgun (WGS) entry which is preliminary data.</text>
</comment>
<evidence type="ECO:0000313" key="11">
    <source>
        <dbReference type="EMBL" id="NGM21834.1"/>
    </source>
</evidence>
<feature type="binding site" evidence="7">
    <location>
        <position position="141"/>
    </location>
    <ligand>
        <name>glyoxylate</name>
        <dbReference type="ChEBI" id="CHEBI:36655"/>
    </ligand>
</feature>
<comment type="cofactor">
    <cofactor evidence="1">
        <name>FMN</name>
        <dbReference type="ChEBI" id="CHEBI:58210"/>
    </cofactor>
</comment>
<evidence type="ECO:0000256" key="5">
    <source>
        <dbReference type="ARBA" id="ARBA00024042"/>
    </source>
</evidence>
<evidence type="ECO:0000256" key="6">
    <source>
        <dbReference type="PIRSR" id="PIRSR000138-1"/>
    </source>
</evidence>